<protein>
    <recommendedName>
        <fullName evidence="4">Peptide methionine sulfoxide reductase MsrA</fullName>
        <shortName evidence="4">Protein-methionine-S-oxide reductase</shortName>
        <ecNumber evidence="4">1.8.4.11</ecNumber>
    </recommendedName>
    <alternativeName>
        <fullName evidence="4">Peptide-methionine (S)-S-oxide reductase</fullName>
        <shortName evidence="4">Peptide Met(O) reductase</shortName>
    </alternativeName>
</protein>
<dbReference type="EC" id="1.8.4.11" evidence="4"/>
<feature type="signal peptide" evidence="5">
    <location>
        <begin position="1"/>
        <end position="22"/>
    </location>
</feature>
<dbReference type="EMBL" id="JACHGJ010000003">
    <property type="protein sequence ID" value="MBB6480425.1"/>
    <property type="molecule type" value="Genomic_DNA"/>
</dbReference>
<dbReference type="InterPro" id="IPR036509">
    <property type="entry name" value="Met_Sox_Rdtase_MsrA_sf"/>
</dbReference>
<evidence type="ECO:0000256" key="2">
    <source>
        <dbReference type="ARBA" id="ARBA00047806"/>
    </source>
</evidence>
<dbReference type="SUPFAM" id="SSF55068">
    <property type="entry name" value="Peptide methionine sulfoxide reductase"/>
    <property type="match status" value="1"/>
</dbReference>
<evidence type="ECO:0000256" key="4">
    <source>
        <dbReference type="HAMAP-Rule" id="MF_01401"/>
    </source>
</evidence>
<evidence type="ECO:0000256" key="5">
    <source>
        <dbReference type="SAM" id="SignalP"/>
    </source>
</evidence>
<keyword evidence="8" id="KW-1185">Reference proteome</keyword>
<evidence type="ECO:0000313" key="7">
    <source>
        <dbReference type="EMBL" id="MBB6480425.1"/>
    </source>
</evidence>
<dbReference type="HAMAP" id="MF_01401">
    <property type="entry name" value="MsrA"/>
    <property type="match status" value="1"/>
</dbReference>
<comment type="catalytic activity">
    <reaction evidence="2 4">
        <text>L-methionyl-[protein] + [thioredoxin]-disulfide + H2O = L-methionyl-(S)-S-oxide-[protein] + [thioredoxin]-dithiol</text>
        <dbReference type="Rhea" id="RHEA:14217"/>
        <dbReference type="Rhea" id="RHEA-COMP:10698"/>
        <dbReference type="Rhea" id="RHEA-COMP:10700"/>
        <dbReference type="Rhea" id="RHEA-COMP:12313"/>
        <dbReference type="Rhea" id="RHEA-COMP:12315"/>
        <dbReference type="ChEBI" id="CHEBI:15377"/>
        <dbReference type="ChEBI" id="CHEBI:16044"/>
        <dbReference type="ChEBI" id="CHEBI:29950"/>
        <dbReference type="ChEBI" id="CHEBI:44120"/>
        <dbReference type="ChEBI" id="CHEBI:50058"/>
        <dbReference type="EC" id="1.8.4.11"/>
    </reaction>
</comment>
<dbReference type="AlphaFoldDB" id="A0A841R941"/>
<dbReference type="PANTHER" id="PTHR43774">
    <property type="entry name" value="PEPTIDE METHIONINE SULFOXIDE REDUCTASE"/>
    <property type="match status" value="1"/>
</dbReference>
<dbReference type="Proteomes" id="UP000587760">
    <property type="component" value="Unassembled WGS sequence"/>
</dbReference>
<sequence>MKKRLFILILITSALIPLAAFGQSDPGKEMEEPLPYMSGGAKETAVFAGGCFWGVEAVFESLKGVEDVQSGYSGGPARLASYRMVGTGTTGHAESVIVEYDPSVISYEKLLDVFFLVAHDPTQFNYQGPDIGPQYRSAIFYNSESQKEKAEDYIEKLEREKVYGQPIATEVTELEAFYPAEEYHQDFMALNPDHPYIVYWDAPKLRHLEEMFPKLLKK</sequence>
<reference evidence="7 8" key="1">
    <citation type="submission" date="2020-08" db="EMBL/GenBank/DDBJ databases">
        <title>Genomic Encyclopedia of Type Strains, Phase IV (KMG-IV): sequencing the most valuable type-strain genomes for metagenomic binning, comparative biology and taxonomic classification.</title>
        <authorList>
            <person name="Goeker M."/>
        </authorList>
    </citation>
    <scope>NUCLEOTIDE SEQUENCE [LARGE SCALE GENOMIC DNA]</scope>
    <source>
        <strain evidence="7 8">DSM 2461</strain>
    </source>
</reference>
<organism evidence="7 8">
    <name type="scientific">Spirochaeta isovalerica</name>
    <dbReference type="NCBI Taxonomy" id="150"/>
    <lineage>
        <taxon>Bacteria</taxon>
        <taxon>Pseudomonadati</taxon>
        <taxon>Spirochaetota</taxon>
        <taxon>Spirochaetia</taxon>
        <taxon>Spirochaetales</taxon>
        <taxon>Spirochaetaceae</taxon>
        <taxon>Spirochaeta</taxon>
    </lineage>
</organism>
<evidence type="ECO:0000256" key="1">
    <source>
        <dbReference type="ARBA" id="ARBA00023002"/>
    </source>
</evidence>
<proteinExistence type="inferred from homology"/>
<feature type="domain" description="Peptide methionine sulphoxide reductase MsrA" evidence="6">
    <location>
        <begin position="44"/>
        <end position="196"/>
    </location>
</feature>
<evidence type="ECO:0000259" key="6">
    <source>
        <dbReference type="Pfam" id="PF01625"/>
    </source>
</evidence>
<comment type="function">
    <text evidence="4">Has an important function as a repair enzyme for proteins that have been inactivated by oxidation. Catalyzes the reversible oxidation-reduction of methionine sulfoxide in proteins to methionine.</text>
</comment>
<dbReference type="NCBIfam" id="TIGR00401">
    <property type="entry name" value="msrA"/>
    <property type="match status" value="1"/>
</dbReference>
<keyword evidence="5" id="KW-0732">Signal</keyword>
<keyword evidence="1 4" id="KW-0560">Oxidoreductase</keyword>
<gene>
    <name evidence="4" type="primary">msrA</name>
    <name evidence="7" type="ORF">HNR50_002088</name>
</gene>
<feature type="active site" evidence="4">
    <location>
        <position position="51"/>
    </location>
</feature>
<dbReference type="Gene3D" id="3.30.1060.10">
    <property type="entry name" value="Peptide methionine sulphoxide reductase MsrA"/>
    <property type="match status" value="1"/>
</dbReference>
<dbReference type="Pfam" id="PF01625">
    <property type="entry name" value="PMSR"/>
    <property type="match status" value="1"/>
</dbReference>
<evidence type="ECO:0000256" key="3">
    <source>
        <dbReference type="ARBA" id="ARBA00048782"/>
    </source>
</evidence>
<dbReference type="GO" id="GO:0008113">
    <property type="term" value="F:peptide-methionine (S)-S-oxide reductase activity"/>
    <property type="evidence" value="ECO:0007669"/>
    <property type="project" value="UniProtKB-UniRule"/>
</dbReference>
<dbReference type="InterPro" id="IPR002569">
    <property type="entry name" value="Met_Sox_Rdtase_MsrA_dom"/>
</dbReference>
<accession>A0A841R941</accession>
<dbReference type="PANTHER" id="PTHR43774:SF1">
    <property type="entry name" value="PEPTIDE METHIONINE SULFOXIDE REDUCTASE MSRA 2"/>
    <property type="match status" value="1"/>
</dbReference>
<feature type="chain" id="PRO_5033063685" description="Peptide methionine sulfoxide reductase MsrA" evidence="5">
    <location>
        <begin position="23"/>
        <end position="218"/>
    </location>
</feature>
<name>A0A841R941_9SPIO</name>
<comment type="caution">
    <text evidence="7">The sequence shown here is derived from an EMBL/GenBank/DDBJ whole genome shotgun (WGS) entry which is preliminary data.</text>
</comment>
<comment type="catalytic activity">
    <reaction evidence="3 4">
        <text>[thioredoxin]-disulfide + L-methionine + H2O = L-methionine (S)-S-oxide + [thioredoxin]-dithiol</text>
        <dbReference type="Rhea" id="RHEA:19993"/>
        <dbReference type="Rhea" id="RHEA-COMP:10698"/>
        <dbReference type="Rhea" id="RHEA-COMP:10700"/>
        <dbReference type="ChEBI" id="CHEBI:15377"/>
        <dbReference type="ChEBI" id="CHEBI:29950"/>
        <dbReference type="ChEBI" id="CHEBI:50058"/>
        <dbReference type="ChEBI" id="CHEBI:57844"/>
        <dbReference type="ChEBI" id="CHEBI:58772"/>
        <dbReference type="EC" id="1.8.4.11"/>
    </reaction>
</comment>
<comment type="similarity">
    <text evidence="4">Belongs to the MsrA Met sulfoxide reductase family.</text>
</comment>
<evidence type="ECO:0000313" key="8">
    <source>
        <dbReference type="Proteomes" id="UP000587760"/>
    </source>
</evidence>